<dbReference type="PROSITE" id="PS00137">
    <property type="entry name" value="SUBTILASE_HIS"/>
    <property type="match status" value="1"/>
</dbReference>
<dbReference type="Pfam" id="PF00082">
    <property type="entry name" value="Peptidase_S8"/>
    <property type="match status" value="1"/>
</dbReference>
<feature type="active site" description="Charge relay system" evidence="5 6">
    <location>
        <position position="171"/>
    </location>
</feature>
<organism evidence="8 9">
    <name type="scientific">Candidatus Zambryskibacteria bacterium RIFCSPLOWO2_01_FULL_35_19</name>
    <dbReference type="NCBI Taxonomy" id="1802757"/>
    <lineage>
        <taxon>Bacteria</taxon>
        <taxon>Candidatus Zambryskiibacteriota</taxon>
    </lineage>
</organism>
<dbReference type="PROSITE" id="PS00138">
    <property type="entry name" value="SUBTILASE_SER"/>
    <property type="match status" value="1"/>
</dbReference>
<dbReference type="EMBL" id="MHWA01000018">
    <property type="protein sequence ID" value="OHB01239.1"/>
    <property type="molecule type" value="Genomic_DNA"/>
</dbReference>
<dbReference type="InterPro" id="IPR036852">
    <property type="entry name" value="Peptidase_S8/S53_dom_sf"/>
</dbReference>
<comment type="similarity">
    <text evidence="1 6">Belongs to the peptidase S8 family.</text>
</comment>
<evidence type="ECO:0000256" key="1">
    <source>
        <dbReference type="ARBA" id="ARBA00011073"/>
    </source>
</evidence>
<dbReference type="PRINTS" id="PR00723">
    <property type="entry name" value="SUBTILISIN"/>
</dbReference>
<evidence type="ECO:0000256" key="3">
    <source>
        <dbReference type="ARBA" id="ARBA00022801"/>
    </source>
</evidence>
<keyword evidence="4 6" id="KW-0720">Serine protease</keyword>
<name>A0A1G2TVQ8_9BACT</name>
<dbReference type="InterPro" id="IPR015500">
    <property type="entry name" value="Peptidase_S8_subtilisin-rel"/>
</dbReference>
<dbReference type="AlphaFoldDB" id="A0A1G2TVQ8"/>
<dbReference type="PANTHER" id="PTHR43806">
    <property type="entry name" value="PEPTIDASE S8"/>
    <property type="match status" value="1"/>
</dbReference>
<dbReference type="Gene3D" id="3.40.50.200">
    <property type="entry name" value="Peptidase S8/S53 domain"/>
    <property type="match status" value="1"/>
</dbReference>
<dbReference type="PANTHER" id="PTHR43806:SF11">
    <property type="entry name" value="CEREVISIN-RELATED"/>
    <property type="match status" value="1"/>
</dbReference>
<feature type="active site" description="Charge relay system" evidence="5 6">
    <location>
        <position position="346"/>
    </location>
</feature>
<feature type="domain" description="Peptidase S8/S53" evidence="7">
    <location>
        <begin position="130"/>
        <end position="394"/>
    </location>
</feature>
<evidence type="ECO:0000256" key="5">
    <source>
        <dbReference type="PIRSR" id="PIRSR615500-1"/>
    </source>
</evidence>
<keyword evidence="3 6" id="KW-0378">Hydrolase</keyword>
<proteinExistence type="inferred from homology"/>
<accession>A0A1G2TVQ8</accession>
<dbReference type="SUPFAM" id="SSF52743">
    <property type="entry name" value="Subtilisin-like"/>
    <property type="match status" value="1"/>
</dbReference>
<dbReference type="InterPro" id="IPR022398">
    <property type="entry name" value="Peptidase_S8_His-AS"/>
</dbReference>
<reference evidence="8 9" key="1">
    <citation type="journal article" date="2016" name="Nat. Commun.">
        <title>Thousands of microbial genomes shed light on interconnected biogeochemical processes in an aquifer system.</title>
        <authorList>
            <person name="Anantharaman K."/>
            <person name="Brown C.T."/>
            <person name="Hug L.A."/>
            <person name="Sharon I."/>
            <person name="Castelle C.J."/>
            <person name="Probst A.J."/>
            <person name="Thomas B.C."/>
            <person name="Singh A."/>
            <person name="Wilkins M.J."/>
            <person name="Karaoz U."/>
            <person name="Brodie E.L."/>
            <person name="Williams K.H."/>
            <person name="Hubbard S.S."/>
            <person name="Banfield J.F."/>
        </authorList>
    </citation>
    <scope>NUCLEOTIDE SEQUENCE [LARGE SCALE GENOMIC DNA]</scope>
</reference>
<dbReference type="GO" id="GO:0006508">
    <property type="term" value="P:proteolysis"/>
    <property type="evidence" value="ECO:0007669"/>
    <property type="project" value="UniProtKB-KW"/>
</dbReference>
<dbReference type="PROSITE" id="PS51892">
    <property type="entry name" value="SUBTILASE"/>
    <property type="match status" value="1"/>
</dbReference>
<dbReference type="InterPro" id="IPR050131">
    <property type="entry name" value="Peptidase_S8_subtilisin-like"/>
</dbReference>
<evidence type="ECO:0000313" key="8">
    <source>
        <dbReference type="EMBL" id="OHB01239.1"/>
    </source>
</evidence>
<dbReference type="Proteomes" id="UP000178404">
    <property type="component" value="Unassembled WGS sequence"/>
</dbReference>
<keyword evidence="2 6" id="KW-0645">Protease</keyword>
<dbReference type="InterPro" id="IPR023828">
    <property type="entry name" value="Peptidase_S8_Ser-AS"/>
</dbReference>
<evidence type="ECO:0000256" key="2">
    <source>
        <dbReference type="ARBA" id="ARBA00022670"/>
    </source>
</evidence>
<comment type="caution">
    <text evidence="8">The sequence shown here is derived from an EMBL/GenBank/DDBJ whole genome shotgun (WGS) entry which is preliminary data.</text>
</comment>
<feature type="active site" description="Charge relay system" evidence="5 6">
    <location>
        <position position="138"/>
    </location>
</feature>
<dbReference type="InterPro" id="IPR000209">
    <property type="entry name" value="Peptidase_S8/S53_dom"/>
</dbReference>
<gene>
    <name evidence="8" type="ORF">A3A90_00110</name>
</gene>
<evidence type="ECO:0000256" key="4">
    <source>
        <dbReference type="ARBA" id="ARBA00022825"/>
    </source>
</evidence>
<protein>
    <recommendedName>
        <fullName evidence="7">Peptidase S8/S53 domain-containing protein</fullName>
    </recommendedName>
</protein>
<evidence type="ECO:0000259" key="7">
    <source>
        <dbReference type="Pfam" id="PF00082"/>
    </source>
</evidence>
<evidence type="ECO:0000313" key="9">
    <source>
        <dbReference type="Proteomes" id="UP000178404"/>
    </source>
</evidence>
<evidence type="ECO:0000256" key="6">
    <source>
        <dbReference type="PROSITE-ProRule" id="PRU01240"/>
    </source>
</evidence>
<dbReference type="GO" id="GO:0004252">
    <property type="term" value="F:serine-type endopeptidase activity"/>
    <property type="evidence" value="ECO:0007669"/>
    <property type="project" value="UniProtKB-UniRule"/>
</dbReference>
<sequence length="403" mass="42545">MSKKILFLISFSFLVIIFAGTNALAAVERLERPERPEREVRVVSNKAEETIQAVSLGCVVLKEVKTLRALRCPKEVAENLSLNEDVRVFALDDEKNRAVRISRSKTTNASVGPLQQIGADIVQASGNTGNSRKVAVLDTGYNYFHPELISSFLEGWDFVNNDNDPFDDNGHGSHVAGIITADGVDPKAKGVAPDAGVIAGKVLDQDGAGYFSDVVAAIYWVIDGPDGIYGNADDFGVDVINLSLGTSPPYTYKNGYCDNVLPDLTTAIKYAKDKGVVVATAAGNSGSSGVSIPGCISYSTTVGAVNKYDKVASFSGRGNAVDISAPGVSIFSSILNNSYATWSGTSMATPMVSGVVALIKSAHSAYTSSQVENALFNTAKDLGKRGKDTSYGYGRVNATPAVK</sequence>